<dbReference type="Proteomes" id="UP000886885">
    <property type="component" value="Chromosome 18D"/>
</dbReference>
<keyword evidence="2" id="KW-1185">Reference proteome</keyword>
<dbReference type="AlphaFoldDB" id="A0A8X7XTG7"/>
<sequence length="168" mass="19169">MLVVFFLSGLKKIVERMHQTMCKRKSTVPFVNFKHNIKSECANITGCRHVDFVHIAIIFVDFLFLVPYDLPESHPRPLLFSGLLLSCLHFLSCGLILLSQLLHQYVISLDFIQSGKVMIISSPTMHLPTLGSYVHGKCCLQAITVRLEHDNKIMVTIRSIIVKYRAFP</sequence>
<comment type="caution">
    <text evidence="1">The sequence shown here is derived from an EMBL/GenBank/DDBJ whole genome shotgun (WGS) entry which is preliminary data.</text>
</comment>
<protein>
    <submittedName>
        <fullName evidence="1">Uncharacterized protein</fullName>
    </submittedName>
</protein>
<accession>A0A8X7XTG7</accession>
<reference evidence="1" key="1">
    <citation type="journal article" date="2020" name="bioRxiv">
        <title>Hybrid origin of Populus tomentosa Carr. identified through genome sequencing and phylogenomic analysis.</title>
        <authorList>
            <person name="An X."/>
            <person name="Gao K."/>
            <person name="Chen Z."/>
            <person name="Li J."/>
            <person name="Yang X."/>
            <person name="Yang X."/>
            <person name="Zhou J."/>
            <person name="Guo T."/>
            <person name="Zhao T."/>
            <person name="Huang S."/>
            <person name="Miao D."/>
            <person name="Khan W.U."/>
            <person name="Rao P."/>
            <person name="Ye M."/>
            <person name="Lei B."/>
            <person name="Liao W."/>
            <person name="Wang J."/>
            <person name="Ji L."/>
            <person name="Li Y."/>
            <person name="Guo B."/>
            <person name="Mustafa N.S."/>
            <person name="Li S."/>
            <person name="Yun Q."/>
            <person name="Keller S.R."/>
            <person name="Mao J."/>
            <person name="Zhang R."/>
            <person name="Strauss S.H."/>
        </authorList>
    </citation>
    <scope>NUCLEOTIDE SEQUENCE</scope>
    <source>
        <strain evidence="1">GM15</strain>
        <tissue evidence="1">Leaf</tissue>
    </source>
</reference>
<name>A0A8X7XTG7_POPTO</name>
<dbReference type="EMBL" id="JAAWWB010000036">
    <property type="protein sequence ID" value="KAG6739963.1"/>
    <property type="molecule type" value="Genomic_DNA"/>
</dbReference>
<proteinExistence type="predicted"/>
<gene>
    <name evidence="1" type="ORF">POTOM_057589</name>
</gene>
<evidence type="ECO:0000313" key="2">
    <source>
        <dbReference type="Proteomes" id="UP000886885"/>
    </source>
</evidence>
<evidence type="ECO:0000313" key="1">
    <source>
        <dbReference type="EMBL" id="KAG6739963.1"/>
    </source>
</evidence>
<organism evidence="1 2">
    <name type="scientific">Populus tomentosa</name>
    <name type="common">Chinese white poplar</name>
    <dbReference type="NCBI Taxonomy" id="118781"/>
    <lineage>
        <taxon>Eukaryota</taxon>
        <taxon>Viridiplantae</taxon>
        <taxon>Streptophyta</taxon>
        <taxon>Embryophyta</taxon>
        <taxon>Tracheophyta</taxon>
        <taxon>Spermatophyta</taxon>
        <taxon>Magnoliopsida</taxon>
        <taxon>eudicotyledons</taxon>
        <taxon>Gunneridae</taxon>
        <taxon>Pentapetalae</taxon>
        <taxon>rosids</taxon>
        <taxon>fabids</taxon>
        <taxon>Malpighiales</taxon>
        <taxon>Salicaceae</taxon>
        <taxon>Saliceae</taxon>
        <taxon>Populus</taxon>
    </lineage>
</organism>